<proteinExistence type="predicted"/>
<dbReference type="VEuPathDB" id="FungiDB:H257_11080"/>
<dbReference type="Pfam" id="PF00098">
    <property type="entry name" value="zf-CCHC"/>
    <property type="match status" value="1"/>
</dbReference>
<keyword evidence="1" id="KW-0863">Zinc-finger</keyword>
<dbReference type="AlphaFoldDB" id="A0A418CA29"/>
<feature type="compositionally biased region" description="Low complexity" evidence="2">
    <location>
        <begin position="1157"/>
        <end position="1186"/>
    </location>
</feature>
<feature type="region of interest" description="Disordered" evidence="2">
    <location>
        <begin position="1126"/>
        <end position="1258"/>
    </location>
</feature>
<organism evidence="4 5">
    <name type="scientific">Aphanomyces astaci</name>
    <name type="common">Crayfish plague agent</name>
    <dbReference type="NCBI Taxonomy" id="112090"/>
    <lineage>
        <taxon>Eukaryota</taxon>
        <taxon>Sar</taxon>
        <taxon>Stramenopiles</taxon>
        <taxon>Oomycota</taxon>
        <taxon>Saprolegniomycetes</taxon>
        <taxon>Saprolegniales</taxon>
        <taxon>Verrucalvaceae</taxon>
        <taxon>Aphanomyces</taxon>
    </lineage>
</organism>
<protein>
    <recommendedName>
        <fullName evidence="3">CCHC-type domain-containing protein</fullName>
    </recommendedName>
</protein>
<dbReference type="EMBL" id="QUTB01002987">
    <property type="protein sequence ID" value="RHY70273.1"/>
    <property type="molecule type" value="Genomic_DNA"/>
</dbReference>
<dbReference type="Pfam" id="PF07727">
    <property type="entry name" value="RVT_2"/>
    <property type="match status" value="1"/>
</dbReference>
<dbReference type="PANTHER" id="PTHR47481">
    <property type="match status" value="1"/>
</dbReference>
<dbReference type="VEuPathDB" id="FungiDB:H257_16867"/>
<dbReference type="VEuPathDB" id="FungiDB:H257_11081"/>
<keyword evidence="1" id="KW-0479">Metal-binding</keyword>
<evidence type="ECO:0000256" key="2">
    <source>
        <dbReference type="SAM" id="MobiDB-lite"/>
    </source>
</evidence>
<dbReference type="PROSITE" id="PS50158">
    <property type="entry name" value="ZF_CCHC"/>
    <property type="match status" value="1"/>
</dbReference>
<evidence type="ECO:0000313" key="4">
    <source>
        <dbReference type="EMBL" id="RHY70273.1"/>
    </source>
</evidence>
<dbReference type="GO" id="GO:0008270">
    <property type="term" value="F:zinc ion binding"/>
    <property type="evidence" value="ECO:0007669"/>
    <property type="project" value="UniProtKB-KW"/>
</dbReference>
<dbReference type="PANTHER" id="PTHR47481:SF31">
    <property type="entry name" value="OS01G0873500 PROTEIN"/>
    <property type="match status" value="1"/>
</dbReference>
<feature type="domain" description="CCHC-type" evidence="3">
    <location>
        <begin position="498"/>
        <end position="513"/>
    </location>
</feature>
<dbReference type="Pfam" id="PF14223">
    <property type="entry name" value="Retrotran_gag_2"/>
    <property type="match status" value="1"/>
</dbReference>
<feature type="region of interest" description="Disordered" evidence="2">
    <location>
        <begin position="1"/>
        <end position="24"/>
    </location>
</feature>
<evidence type="ECO:0000313" key="5">
    <source>
        <dbReference type="Proteomes" id="UP000283543"/>
    </source>
</evidence>
<evidence type="ECO:0000259" key="3">
    <source>
        <dbReference type="PROSITE" id="PS50158"/>
    </source>
</evidence>
<dbReference type="InterPro" id="IPR036875">
    <property type="entry name" value="Znf_CCHC_sf"/>
</dbReference>
<feature type="non-terminal residue" evidence="4">
    <location>
        <position position="1258"/>
    </location>
</feature>
<feature type="compositionally biased region" description="Acidic residues" evidence="2">
    <location>
        <begin position="1072"/>
        <end position="1082"/>
    </location>
</feature>
<name>A0A418CA29_APHAT</name>
<comment type="caution">
    <text evidence="4">The sequence shown here is derived from an EMBL/GenBank/DDBJ whole genome shotgun (WGS) entry which is preliminary data.</text>
</comment>
<sequence length="1258" mass="139150">MNAARRQALAASPSFATPSPDPSRHLAFDSEHPLPKRIPKPNPRYASMALAEVALDADLEGYQYDYDSFMGENTVTYRVDGFEYACAAVQVHPAALVTMALYGLNQSGHEFEKHCKKQIASLGWAQSAHDPCVFTRGQGNDLEILGTYVDDFIVAALTQEKMDKIMTTLATKIELKRQGPVHYLLGIRISKNMDEATLTMSQDAYAAKVLDRFGMTNCHPSLANASRLLSSRKSHPINSTGYEPNTYARQNQQEGRPMTTPNAMKLNEHNYRDWKTYFQGRLMAKGILDQLTARPTNPPDLDDQKAFGILIETIEAGQYRHVEGAANVKTAYEALAIHHRPTTKIDRIQVAMEWARLSWDMRQETLPDFIHRFQTLVKRLHEVGARETESNQVVKLLALMPWDFRHIVDRLSNGSDHDQTVTKTKIALEAEWKAAIRNGAIKLPRGHANEDRALYAEGGRGNNTASGGRGQGGRGRGRGRGASHKGPRSHNGTKSGTCHYCGKEGHWQSECRKKAREDGNPSGKREPKEDHSNAAVFMFSAVETGQDMQNMDEEGKGDSYLMEDSLPAIHPIPTPATAVPSNQDEFDRVEFVKPEEYVDRAWHPSIRPRRMVTIKGVPYMANFMSRDDLAVLATKPIPDPATIKVFPGWVISRYTVMAYDMRAVRTPHIREMIINDSYLPWLGDDAYETYINDAPFAPFDDPELVRTLRMSMDVHQRHRGLASTASPTTDVTTTSTNPLITAAAASMAANQHDASGDATKSDTATDEAYTASDGAHVAIQHRIIVDSGASTHMTGAATHLYDTRNCHRQVIVANGGVTIATTIGKLNITTPTSKVLTLTDVLLIDGMGTTLMSIPALMRANKAVKVEFHNDTCTILHSNVPVARATMNHNQRLYVLDGTFTRDHANLTVDDTATLWHHRIGHLPLDALRTCAKAGLGLPPQLRDMAHPCMDCPRAKMHRVTVAKQGTRTFLPGECWHSDTKGPLPTMSAGGCRYYTVYVDDNTGFKICFKLVKQPERRNKLAPKATLCIMMGYMDSMKAYKLYDVEEHKMTHGVHVTFMESEFFGDSSLPDSIDDDDDDDADTTPNSGGHTTTLAHRAIQAAPTYFESAVNTVRRVVDNAVDAILPANTPDDTPPAHLAPTPAPRRLVNPTPHHSTRSTTSHFRQAPTTAPAAANTSSASASTRPSYFKPPHMRSGPNDTGRLKHPDQFRNEMNAARRQALAASPSFATPSPDPSRHLAFDSEHPLPKRIPKPNPRYA</sequence>
<feature type="compositionally biased region" description="Basic residues" evidence="2">
    <location>
        <begin position="475"/>
        <end position="488"/>
    </location>
</feature>
<feature type="region of interest" description="Disordered" evidence="2">
    <location>
        <begin position="233"/>
        <end position="257"/>
    </location>
</feature>
<feature type="compositionally biased region" description="Low complexity" evidence="2">
    <location>
        <begin position="1129"/>
        <end position="1147"/>
    </location>
</feature>
<accession>A0A418CA29</accession>
<dbReference type="Gene3D" id="4.10.60.10">
    <property type="entry name" value="Zinc finger, CCHC-type"/>
    <property type="match status" value="1"/>
</dbReference>
<gene>
    <name evidence="4" type="ORF">DYB34_010291</name>
</gene>
<feature type="compositionally biased region" description="Basic and acidic residues" evidence="2">
    <location>
        <begin position="1234"/>
        <end position="1246"/>
    </location>
</feature>
<dbReference type="Pfam" id="PF25597">
    <property type="entry name" value="SH3_retrovirus"/>
    <property type="match status" value="1"/>
</dbReference>
<dbReference type="SMART" id="SM00343">
    <property type="entry name" value="ZnF_C2HC"/>
    <property type="match status" value="1"/>
</dbReference>
<feature type="region of interest" description="Disordered" evidence="2">
    <location>
        <begin position="1069"/>
        <end position="1091"/>
    </location>
</feature>
<dbReference type="InterPro" id="IPR001878">
    <property type="entry name" value="Znf_CCHC"/>
</dbReference>
<dbReference type="Proteomes" id="UP000283543">
    <property type="component" value="Unassembled WGS sequence"/>
</dbReference>
<dbReference type="GO" id="GO:0003676">
    <property type="term" value="F:nucleic acid binding"/>
    <property type="evidence" value="ECO:0007669"/>
    <property type="project" value="InterPro"/>
</dbReference>
<keyword evidence="1" id="KW-0862">Zinc</keyword>
<dbReference type="InterPro" id="IPR057670">
    <property type="entry name" value="SH3_retrovirus"/>
</dbReference>
<feature type="compositionally biased region" description="Polar residues" evidence="2">
    <location>
        <begin position="236"/>
        <end position="257"/>
    </location>
</feature>
<dbReference type="Pfam" id="PF22936">
    <property type="entry name" value="Pol_BBD"/>
    <property type="match status" value="1"/>
</dbReference>
<feature type="compositionally biased region" description="Basic and acidic residues" evidence="2">
    <location>
        <begin position="1201"/>
        <end position="1210"/>
    </location>
</feature>
<reference evidence="4 5" key="1">
    <citation type="submission" date="2018-08" db="EMBL/GenBank/DDBJ databases">
        <title>Aphanomyces genome sequencing and annotation.</title>
        <authorList>
            <person name="Minardi D."/>
            <person name="Oidtmann B."/>
            <person name="Van Der Giezen M."/>
            <person name="Studholme D.J."/>
        </authorList>
    </citation>
    <scope>NUCLEOTIDE SEQUENCE [LARGE SCALE GENOMIC DNA]</scope>
    <source>
        <strain evidence="4 5">Si</strain>
    </source>
</reference>
<dbReference type="InterPro" id="IPR013103">
    <property type="entry name" value="RVT_2"/>
</dbReference>
<dbReference type="SUPFAM" id="SSF57756">
    <property type="entry name" value="Retrovirus zinc finger-like domains"/>
    <property type="match status" value="1"/>
</dbReference>
<feature type="region of interest" description="Disordered" evidence="2">
    <location>
        <begin position="455"/>
        <end position="534"/>
    </location>
</feature>
<dbReference type="InterPro" id="IPR054722">
    <property type="entry name" value="PolX-like_BBD"/>
</dbReference>
<feature type="compositionally biased region" description="Basic and acidic residues" evidence="2">
    <location>
        <begin position="501"/>
        <end position="532"/>
    </location>
</feature>
<evidence type="ECO:0000256" key="1">
    <source>
        <dbReference type="PROSITE-ProRule" id="PRU00047"/>
    </source>
</evidence>